<evidence type="ECO:0000313" key="2">
    <source>
        <dbReference type="EMBL" id="GGY98309.1"/>
    </source>
</evidence>
<feature type="domain" description="Beta-galactosidase C-terminal" evidence="1">
    <location>
        <begin position="7"/>
        <end position="65"/>
    </location>
</feature>
<accession>A0A918UEU0</accession>
<sequence>MHEVPRGVEVTESHTESDSFLFFLNHLDEPVTLELRRAGTDALSGRTLAGGDMVRLDAAGVLMLRSRPTTERH</sequence>
<name>A0A918UEU0_9ACTN</name>
<dbReference type="AlphaFoldDB" id="A0A918UEU0"/>
<keyword evidence="3" id="KW-1185">Reference proteome</keyword>
<comment type="caution">
    <text evidence="2">The sequence shown here is derived from an EMBL/GenBank/DDBJ whole genome shotgun (WGS) entry which is preliminary data.</text>
</comment>
<dbReference type="Pfam" id="PF08533">
    <property type="entry name" value="Glyco_hydro_42C"/>
    <property type="match status" value="1"/>
</dbReference>
<dbReference type="EMBL" id="BMVW01000002">
    <property type="protein sequence ID" value="GGY98309.1"/>
    <property type="molecule type" value="Genomic_DNA"/>
</dbReference>
<evidence type="ECO:0000259" key="1">
    <source>
        <dbReference type="Pfam" id="PF08533"/>
    </source>
</evidence>
<protein>
    <recommendedName>
        <fullName evidence="1">Beta-galactosidase C-terminal domain-containing protein</fullName>
    </recommendedName>
</protein>
<dbReference type="Gene3D" id="2.60.40.1180">
    <property type="entry name" value="Golgi alpha-mannosidase II"/>
    <property type="match status" value="1"/>
</dbReference>
<reference evidence="2" key="1">
    <citation type="journal article" date="2014" name="Int. J. Syst. Evol. Microbiol.">
        <title>Complete genome sequence of Corynebacterium casei LMG S-19264T (=DSM 44701T), isolated from a smear-ripened cheese.</title>
        <authorList>
            <consortium name="US DOE Joint Genome Institute (JGI-PGF)"/>
            <person name="Walter F."/>
            <person name="Albersmeier A."/>
            <person name="Kalinowski J."/>
            <person name="Ruckert C."/>
        </authorList>
    </citation>
    <scope>NUCLEOTIDE SEQUENCE</scope>
    <source>
        <strain evidence="2">JCM 4815</strain>
    </source>
</reference>
<organism evidence="2 3">
    <name type="scientific">Streptomyces poonensis</name>
    <dbReference type="NCBI Taxonomy" id="68255"/>
    <lineage>
        <taxon>Bacteria</taxon>
        <taxon>Bacillati</taxon>
        <taxon>Actinomycetota</taxon>
        <taxon>Actinomycetes</taxon>
        <taxon>Kitasatosporales</taxon>
        <taxon>Streptomycetaceae</taxon>
        <taxon>Streptomyces</taxon>
    </lineage>
</organism>
<dbReference type="GO" id="GO:0004565">
    <property type="term" value="F:beta-galactosidase activity"/>
    <property type="evidence" value="ECO:0007669"/>
    <property type="project" value="InterPro"/>
</dbReference>
<evidence type="ECO:0000313" key="3">
    <source>
        <dbReference type="Proteomes" id="UP000622166"/>
    </source>
</evidence>
<dbReference type="GO" id="GO:0006012">
    <property type="term" value="P:galactose metabolic process"/>
    <property type="evidence" value="ECO:0007669"/>
    <property type="project" value="InterPro"/>
</dbReference>
<dbReference type="InterPro" id="IPR013739">
    <property type="entry name" value="Beta_galactosidase_C"/>
</dbReference>
<reference evidence="2" key="2">
    <citation type="submission" date="2020-09" db="EMBL/GenBank/DDBJ databases">
        <authorList>
            <person name="Sun Q."/>
            <person name="Ohkuma M."/>
        </authorList>
    </citation>
    <scope>NUCLEOTIDE SEQUENCE</scope>
    <source>
        <strain evidence="2">JCM 4815</strain>
    </source>
</reference>
<dbReference type="InterPro" id="IPR013780">
    <property type="entry name" value="Glyco_hydro_b"/>
</dbReference>
<dbReference type="Proteomes" id="UP000622166">
    <property type="component" value="Unassembled WGS sequence"/>
</dbReference>
<proteinExistence type="predicted"/>
<gene>
    <name evidence="2" type="ORF">GCM10010365_16090</name>
</gene>